<dbReference type="EMBL" id="CP131062">
    <property type="protein sequence ID" value="WNY28385.1"/>
    <property type="molecule type" value="Genomic_DNA"/>
</dbReference>
<evidence type="ECO:0000256" key="2">
    <source>
        <dbReference type="ARBA" id="ARBA00004496"/>
    </source>
</evidence>
<comment type="similarity">
    <text evidence="3 9">Belongs to the FKBP-type PPIase family.</text>
</comment>
<dbReference type="Proteomes" id="UP001302662">
    <property type="component" value="Chromosome"/>
</dbReference>
<accession>A0AA96ZWW2</accession>
<dbReference type="PANTHER" id="PTHR47861">
    <property type="entry name" value="FKBP-TYPE PEPTIDYL-PROLYL CIS-TRANS ISOMERASE SLYD"/>
    <property type="match status" value="1"/>
</dbReference>
<keyword evidence="5 8" id="KW-0697">Rotamase</keyword>
<evidence type="ECO:0000256" key="7">
    <source>
        <dbReference type="ARBA" id="ARBA00023235"/>
    </source>
</evidence>
<evidence type="ECO:0000256" key="3">
    <source>
        <dbReference type="ARBA" id="ARBA00006577"/>
    </source>
</evidence>
<dbReference type="PANTHER" id="PTHR47861:SF3">
    <property type="entry name" value="FKBP-TYPE PEPTIDYL-PROLYL CIS-TRANS ISOMERASE SLYD"/>
    <property type="match status" value="1"/>
</dbReference>
<name>A0AA96ZWW2_9EURY</name>
<dbReference type="RefSeq" id="WP_316559928.1">
    <property type="nucleotide sequence ID" value="NZ_CP131062.1"/>
</dbReference>
<dbReference type="GO" id="GO:0003676">
    <property type="term" value="F:nucleic acid binding"/>
    <property type="evidence" value="ECO:0007669"/>
    <property type="project" value="InterPro"/>
</dbReference>
<evidence type="ECO:0000313" key="12">
    <source>
        <dbReference type="EMBL" id="WNY28385.1"/>
    </source>
</evidence>
<feature type="domain" description="S1 motif" evidence="11">
    <location>
        <begin position="142"/>
        <end position="187"/>
    </location>
</feature>
<dbReference type="Pfam" id="PF00254">
    <property type="entry name" value="FKBP_C"/>
    <property type="match status" value="1"/>
</dbReference>
<evidence type="ECO:0000259" key="11">
    <source>
        <dbReference type="PROSITE" id="PS50126"/>
    </source>
</evidence>
<evidence type="ECO:0000256" key="9">
    <source>
        <dbReference type="RuleBase" id="RU003915"/>
    </source>
</evidence>
<keyword evidence="6" id="KW-0143">Chaperone</keyword>
<gene>
    <name evidence="12" type="ORF">MmiEs2_05700</name>
</gene>
<keyword evidence="7 8" id="KW-0413">Isomerase</keyword>
<evidence type="ECO:0000313" key="13">
    <source>
        <dbReference type="Proteomes" id="UP001302662"/>
    </source>
</evidence>
<keyword evidence="4" id="KW-0963">Cytoplasm</keyword>
<comment type="catalytic activity">
    <reaction evidence="1 8 9">
        <text>[protein]-peptidylproline (omega=180) = [protein]-peptidylproline (omega=0)</text>
        <dbReference type="Rhea" id="RHEA:16237"/>
        <dbReference type="Rhea" id="RHEA-COMP:10747"/>
        <dbReference type="Rhea" id="RHEA-COMP:10748"/>
        <dbReference type="ChEBI" id="CHEBI:83833"/>
        <dbReference type="ChEBI" id="CHEBI:83834"/>
        <dbReference type="EC" id="5.2.1.8"/>
    </reaction>
</comment>
<evidence type="ECO:0000256" key="6">
    <source>
        <dbReference type="ARBA" id="ARBA00023186"/>
    </source>
</evidence>
<keyword evidence="13" id="KW-1185">Reference proteome</keyword>
<dbReference type="InterPro" id="IPR003029">
    <property type="entry name" value="S1_domain"/>
</dbReference>
<evidence type="ECO:0000256" key="8">
    <source>
        <dbReference type="PROSITE-ProRule" id="PRU00277"/>
    </source>
</evidence>
<proteinExistence type="inferred from homology"/>
<dbReference type="InterPro" id="IPR046357">
    <property type="entry name" value="PPIase_dom_sf"/>
</dbReference>
<feature type="domain" description="PPIase FKBP-type" evidence="10">
    <location>
        <begin position="41"/>
        <end position="106"/>
    </location>
</feature>
<evidence type="ECO:0000256" key="4">
    <source>
        <dbReference type="ARBA" id="ARBA00022490"/>
    </source>
</evidence>
<dbReference type="GO" id="GO:0042026">
    <property type="term" value="P:protein refolding"/>
    <property type="evidence" value="ECO:0007669"/>
    <property type="project" value="UniProtKB-ARBA"/>
</dbReference>
<sequence>MAKKVNPMLAIVGGLFAVLLIFALISVVLYPGPTVVEATDGDTVSVHYIGKYENGTVFDSNQGENGKAPLTFVMGNHEVIPGFENAVHGMKAHETKTVTIPPEDAYQYNPDLVITYSMDEVLAALGTVPEVGTQVPMYTVTGLTVVGVVTNVTDSGVVIDLNPDTAGKTLVFEITIVNIKKGEIGSH</sequence>
<evidence type="ECO:0000256" key="5">
    <source>
        <dbReference type="ARBA" id="ARBA00023110"/>
    </source>
</evidence>
<protein>
    <recommendedName>
        <fullName evidence="9">Peptidyl-prolyl cis-trans isomerase</fullName>
        <ecNumber evidence="9">5.2.1.8</ecNumber>
    </recommendedName>
</protein>
<evidence type="ECO:0000256" key="1">
    <source>
        <dbReference type="ARBA" id="ARBA00000971"/>
    </source>
</evidence>
<dbReference type="EC" id="5.2.1.8" evidence="9"/>
<dbReference type="PROSITE" id="PS50126">
    <property type="entry name" value="S1"/>
    <property type="match status" value="1"/>
</dbReference>
<dbReference type="InterPro" id="IPR001179">
    <property type="entry name" value="PPIase_FKBP_dom"/>
</dbReference>
<evidence type="ECO:0000259" key="10">
    <source>
        <dbReference type="PROSITE" id="PS50059"/>
    </source>
</evidence>
<dbReference type="GeneID" id="85197022"/>
<organism evidence="12 13">
    <name type="scientific">Methanimicrococcus stummii</name>
    <dbReference type="NCBI Taxonomy" id="3028294"/>
    <lineage>
        <taxon>Archaea</taxon>
        <taxon>Methanobacteriati</taxon>
        <taxon>Methanobacteriota</taxon>
        <taxon>Stenosarchaea group</taxon>
        <taxon>Methanomicrobia</taxon>
        <taxon>Methanosarcinales</taxon>
        <taxon>Methanosarcinaceae</taxon>
        <taxon>Methanimicrococcus</taxon>
    </lineage>
</organism>
<dbReference type="AlphaFoldDB" id="A0AA96ZWW2"/>
<dbReference type="KEGG" id="mees:MmiEs2_05700"/>
<dbReference type="GO" id="GO:0005737">
    <property type="term" value="C:cytoplasm"/>
    <property type="evidence" value="ECO:0007669"/>
    <property type="project" value="UniProtKB-SubCell"/>
</dbReference>
<dbReference type="GO" id="GO:0003755">
    <property type="term" value="F:peptidyl-prolyl cis-trans isomerase activity"/>
    <property type="evidence" value="ECO:0007669"/>
    <property type="project" value="UniProtKB-UniRule"/>
</dbReference>
<dbReference type="Gene3D" id="3.10.50.40">
    <property type="match status" value="1"/>
</dbReference>
<reference evidence="12 13" key="1">
    <citation type="submission" date="2023-07" db="EMBL/GenBank/DDBJ databases">
        <title>Closed genome sequence of Methanimicrococcus sp. Es2.</title>
        <authorList>
            <person name="Protasov E."/>
            <person name="Platt K."/>
            <person name="Reeh H."/>
            <person name="Poehlein A."/>
            <person name="Daniel R."/>
            <person name="Brune A."/>
        </authorList>
    </citation>
    <scope>NUCLEOTIDE SEQUENCE [LARGE SCALE GENOMIC DNA]</scope>
    <source>
        <strain evidence="12 13">Es2</strain>
    </source>
</reference>
<dbReference type="PROSITE" id="PS50059">
    <property type="entry name" value="FKBP_PPIASE"/>
    <property type="match status" value="1"/>
</dbReference>
<comment type="subcellular location">
    <subcellularLocation>
        <location evidence="2">Cytoplasm</location>
    </subcellularLocation>
</comment>
<dbReference type="SUPFAM" id="SSF54534">
    <property type="entry name" value="FKBP-like"/>
    <property type="match status" value="1"/>
</dbReference>